<sequence length="187" mass="21781">MRHLKGLKQAPRACNSRIDKYFQDNEFYLLPTREDPTLFISLVGSLRYLTSTKPDIMYVVGVVCRFMESPTSTHMKASKIFFGLCYSSSNQFKLMRVCDSDFAGDINDRKSTTSFVYFMGDCAYTWNSKKQVFVTLFTCEATEYVATTSFTCQPIWLRKLLKDFNMNQEESTKIHIDNNLHKFLLRI</sequence>
<evidence type="ECO:0000313" key="1">
    <source>
        <dbReference type="EMBL" id="RDX61771.1"/>
    </source>
</evidence>
<dbReference type="AlphaFoldDB" id="A0A371E6X0"/>
<dbReference type="OrthoDB" id="1922643at2759"/>
<gene>
    <name evidence="1" type="ORF">CR513_59967</name>
</gene>
<dbReference type="STRING" id="157652.A0A371E6X0"/>
<dbReference type="PANTHER" id="PTHR11439:SF517">
    <property type="entry name" value="CYSTEINE-RICH RLK (RECEPTOR-LIKE PROTEIN KINASE) 8"/>
    <property type="match status" value="1"/>
</dbReference>
<proteinExistence type="predicted"/>
<protein>
    <recommendedName>
        <fullName evidence="3">Mitochondrial protein</fullName>
    </recommendedName>
</protein>
<organism evidence="1 2">
    <name type="scientific">Mucuna pruriens</name>
    <name type="common">Velvet bean</name>
    <name type="synonym">Dolichos pruriens</name>
    <dbReference type="NCBI Taxonomy" id="157652"/>
    <lineage>
        <taxon>Eukaryota</taxon>
        <taxon>Viridiplantae</taxon>
        <taxon>Streptophyta</taxon>
        <taxon>Embryophyta</taxon>
        <taxon>Tracheophyta</taxon>
        <taxon>Spermatophyta</taxon>
        <taxon>Magnoliopsida</taxon>
        <taxon>eudicotyledons</taxon>
        <taxon>Gunneridae</taxon>
        <taxon>Pentapetalae</taxon>
        <taxon>rosids</taxon>
        <taxon>fabids</taxon>
        <taxon>Fabales</taxon>
        <taxon>Fabaceae</taxon>
        <taxon>Papilionoideae</taxon>
        <taxon>50 kb inversion clade</taxon>
        <taxon>NPAAA clade</taxon>
        <taxon>indigoferoid/millettioid clade</taxon>
        <taxon>Phaseoleae</taxon>
        <taxon>Mucuna</taxon>
    </lineage>
</organism>
<evidence type="ECO:0008006" key="3">
    <source>
        <dbReference type="Google" id="ProtNLM"/>
    </source>
</evidence>
<evidence type="ECO:0000313" key="2">
    <source>
        <dbReference type="Proteomes" id="UP000257109"/>
    </source>
</evidence>
<dbReference type="PANTHER" id="PTHR11439">
    <property type="entry name" value="GAG-POL-RELATED RETROTRANSPOSON"/>
    <property type="match status" value="1"/>
</dbReference>
<keyword evidence="2" id="KW-1185">Reference proteome</keyword>
<name>A0A371E6X0_MUCPR</name>
<reference evidence="1" key="1">
    <citation type="submission" date="2018-05" db="EMBL/GenBank/DDBJ databases">
        <title>Draft genome of Mucuna pruriens seed.</title>
        <authorList>
            <person name="Nnadi N.E."/>
            <person name="Vos R."/>
            <person name="Hasami M.H."/>
            <person name="Devisetty U.K."/>
            <person name="Aguiy J.C."/>
        </authorList>
    </citation>
    <scope>NUCLEOTIDE SEQUENCE [LARGE SCALE GENOMIC DNA]</scope>
    <source>
        <strain evidence="1">JCA_2017</strain>
    </source>
</reference>
<dbReference type="Proteomes" id="UP000257109">
    <property type="component" value="Unassembled WGS sequence"/>
</dbReference>
<comment type="caution">
    <text evidence="1">The sequence shown here is derived from an EMBL/GenBank/DDBJ whole genome shotgun (WGS) entry which is preliminary data.</text>
</comment>
<dbReference type="CDD" id="cd09272">
    <property type="entry name" value="RNase_HI_RT_Ty1"/>
    <property type="match status" value="1"/>
</dbReference>
<accession>A0A371E6X0</accession>
<feature type="non-terminal residue" evidence="1">
    <location>
        <position position="1"/>
    </location>
</feature>
<dbReference type="EMBL" id="QJKJ01015919">
    <property type="protein sequence ID" value="RDX61771.1"/>
    <property type="molecule type" value="Genomic_DNA"/>
</dbReference>